<dbReference type="PRINTS" id="PR00069">
    <property type="entry name" value="ALDKETRDTASE"/>
</dbReference>
<dbReference type="EMBL" id="HBIE01006623">
    <property type="protein sequence ID" value="CAE0307188.1"/>
    <property type="molecule type" value="Transcribed_RNA"/>
</dbReference>
<dbReference type="InterPro" id="IPR036812">
    <property type="entry name" value="NAD(P)_OxRdtase_dom_sf"/>
</dbReference>
<proteinExistence type="predicted"/>
<dbReference type="FunFam" id="3.20.20.100:FF:000002">
    <property type="entry name" value="2,5-diketo-D-gluconic acid reductase A"/>
    <property type="match status" value="1"/>
</dbReference>
<sequence>MVEGQIVPEKCPRFTLNNGTKIPVIGLGTFLMTDNPKEMVKRAILEYGYRHIDTAMIYGNEELIGEALEEVMAAGVPREELYITTKLWHSDYQNVEEACRTSLRKLKLEYIDLYLVHWVRPCINWESENWEITNPPHHVIWSKMEALVDAGLTKSIGVSNCVMPMLADMLAYARIKPVVNQVEVHPYFQQKQCNKFHRKWGIYLQAYASIGSGHWQTRPGEFMDLNPLTDAVITEIAAAKGKSPAQVILAWHLQRETIPLVKTTKAERLGENMASCDVSLTPEEVAKIDSMDKGARLYNPKFLDERYDWNYFPFFD</sequence>
<organism evidence="6">
    <name type="scientific">Favella ehrenbergii</name>
    <dbReference type="NCBI Taxonomy" id="182087"/>
    <lineage>
        <taxon>Eukaryota</taxon>
        <taxon>Sar</taxon>
        <taxon>Alveolata</taxon>
        <taxon>Ciliophora</taxon>
        <taxon>Intramacronucleata</taxon>
        <taxon>Spirotrichea</taxon>
        <taxon>Choreotrichia</taxon>
        <taxon>Tintinnida</taxon>
        <taxon>Xystonellidae</taxon>
        <taxon>Favella</taxon>
    </lineage>
</organism>
<dbReference type="SUPFAM" id="SSF51430">
    <property type="entry name" value="NAD(P)-linked oxidoreductase"/>
    <property type="match status" value="1"/>
</dbReference>
<feature type="domain" description="NADP-dependent oxidoreductase" evidence="5">
    <location>
        <begin position="34"/>
        <end position="292"/>
    </location>
</feature>
<dbReference type="PIRSF" id="PIRSF000097">
    <property type="entry name" value="AKR"/>
    <property type="match status" value="1"/>
</dbReference>
<evidence type="ECO:0000259" key="5">
    <source>
        <dbReference type="Pfam" id="PF00248"/>
    </source>
</evidence>
<reference evidence="6" key="1">
    <citation type="submission" date="2021-01" db="EMBL/GenBank/DDBJ databases">
        <authorList>
            <person name="Corre E."/>
            <person name="Pelletier E."/>
            <person name="Niang G."/>
            <person name="Scheremetjew M."/>
            <person name="Finn R."/>
            <person name="Kale V."/>
            <person name="Holt S."/>
            <person name="Cochrane G."/>
            <person name="Meng A."/>
            <person name="Brown T."/>
            <person name="Cohen L."/>
        </authorList>
    </citation>
    <scope>NUCLEOTIDE SEQUENCE</scope>
    <source>
        <strain evidence="6">Fehren 1</strain>
    </source>
</reference>
<feature type="active site" description="Proton donor" evidence="2">
    <location>
        <position position="58"/>
    </location>
</feature>
<protein>
    <recommendedName>
        <fullName evidence="5">NADP-dependent oxidoreductase domain-containing protein</fullName>
    </recommendedName>
</protein>
<dbReference type="InterPro" id="IPR020471">
    <property type="entry name" value="AKR"/>
</dbReference>
<feature type="binding site" evidence="3">
    <location>
        <position position="117"/>
    </location>
    <ligand>
        <name>substrate</name>
    </ligand>
</feature>
<evidence type="ECO:0000256" key="1">
    <source>
        <dbReference type="ARBA" id="ARBA00023002"/>
    </source>
</evidence>
<dbReference type="Gene3D" id="3.20.20.100">
    <property type="entry name" value="NADP-dependent oxidoreductase domain"/>
    <property type="match status" value="1"/>
</dbReference>
<dbReference type="AlphaFoldDB" id="A0A7S3HWF1"/>
<dbReference type="CDD" id="cd19071">
    <property type="entry name" value="AKR_AKR1-5-like"/>
    <property type="match status" value="1"/>
</dbReference>
<keyword evidence="1" id="KW-0560">Oxidoreductase</keyword>
<gene>
    <name evidence="6" type="ORF">FEHR0123_LOCUS2095</name>
</gene>
<name>A0A7S3HWF1_9SPIT</name>
<feature type="site" description="Lowers pKa of active site Tyr" evidence="4">
    <location>
        <position position="86"/>
    </location>
</feature>
<evidence type="ECO:0000256" key="4">
    <source>
        <dbReference type="PIRSR" id="PIRSR000097-3"/>
    </source>
</evidence>
<dbReference type="InterPro" id="IPR023210">
    <property type="entry name" value="NADP_OxRdtase_dom"/>
</dbReference>
<dbReference type="PROSITE" id="PS00798">
    <property type="entry name" value="ALDOKETO_REDUCTASE_1"/>
    <property type="match status" value="1"/>
</dbReference>
<evidence type="ECO:0000313" key="6">
    <source>
        <dbReference type="EMBL" id="CAE0307188.1"/>
    </source>
</evidence>
<dbReference type="GO" id="GO:0016616">
    <property type="term" value="F:oxidoreductase activity, acting on the CH-OH group of donors, NAD or NADP as acceptor"/>
    <property type="evidence" value="ECO:0007669"/>
    <property type="project" value="UniProtKB-ARBA"/>
</dbReference>
<evidence type="ECO:0000256" key="2">
    <source>
        <dbReference type="PIRSR" id="PIRSR000097-1"/>
    </source>
</evidence>
<accession>A0A7S3HWF1</accession>
<dbReference type="PANTHER" id="PTHR11732">
    <property type="entry name" value="ALDO/KETO REDUCTASE"/>
    <property type="match status" value="1"/>
</dbReference>
<evidence type="ECO:0000256" key="3">
    <source>
        <dbReference type="PIRSR" id="PIRSR000097-2"/>
    </source>
</evidence>
<dbReference type="Pfam" id="PF00248">
    <property type="entry name" value="Aldo_ket_red"/>
    <property type="match status" value="1"/>
</dbReference>
<dbReference type="InterPro" id="IPR018170">
    <property type="entry name" value="Aldo/ket_reductase_CS"/>
</dbReference>